<evidence type="ECO:0000313" key="2">
    <source>
        <dbReference type="EMBL" id="ETL79911.1"/>
    </source>
</evidence>
<accession>W2FR40</accession>
<dbReference type="Proteomes" id="UP000054423">
    <property type="component" value="Unassembled WGS sequence"/>
</dbReference>
<sequence length="66" mass="7337">MQFCEMMVIVVKFGGLLSSGQETNVIERHLSVSTYDEGCGHPDPRHWPGCVNIGVTWIQLGMSRSD</sequence>
<dbReference type="Proteomes" id="UP000053236">
    <property type="component" value="Unassembled WGS sequence"/>
</dbReference>
<organism evidence="1">
    <name type="scientific">Phytophthora nicotianae</name>
    <name type="common">Potato buckeye rot agent</name>
    <name type="synonym">Phytophthora parasitica</name>
    <dbReference type="NCBI Taxonomy" id="4792"/>
    <lineage>
        <taxon>Eukaryota</taxon>
        <taxon>Sar</taxon>
        <taxon>Stramenopiles</taxon>
        <taxon>Oomycota</taxon>
        <taxon>Peronosporomycetes</taxon>
        <taxon>Peronosporales</taxon>
        <taxon>Peronosporaceae</taxon>
        <taxon>Phytophthora</taxon>
    </lineage>
</organism>
<gene>
    <name evidence="1" type="ORF">L915_19805</name>
    <name evidence="2" type="ORF">L917_19541</name>
</gene>
<name>W2FR40_PHYNI</name>
<dbReference type="EMBL" id="KI682894">
    <property type="protein sequence ID" value="ETL79911.1"/>
    <property type="molecule type" value="Genomic_DNA"/>
</dbReference>
<dbReference type="EMBL" id="KI689364">
    <property type="protein sequence ID" value="ETK73242.1"/>
    <property type="molecule type" value="Genomic_DNA"/>
</dbReference>
<protein>
    <submittedName>
        <fullName evidence="1">Uncharacterized protein</fullName>
    </submittedName>
</protein>
<proteinExistence type="predicted"/>
<reference evidence="2" key="1">
    <citation type="submission" date="2013-11" db="EMBL/GenBank/DDBJ databases">
        <title>The Genome Sequence of Phytophthora parasitica CHvinca01.</title>
        <authorList>
            <consortium name="The Broad Institute Genomics Platform"/>
            <person name="Russ C."/>
            <person name="Tyler B."/>
            <person name="Panabieres F."/>
            <person name="Shan W."/>
            <person name="Tripathy S."/>
            <person name="Grunwald N."/>
            <person name="Machado M."/>
            <person name="Johnson C.S."/>
            <person name="Arredondo F."/>
            <person name="Hong C."/>
            <person name="Coffey M."/>
            <person name="Young S.K."/>
            <person name="Zeng Q."/>
            <person name="Gargeya S."/>
            <person name="Fitzgerald M."/>
            <person name="Abouelleil A."/>
            <person name="Alvarado L."/>
            <person name="Chapman S.B."/>
            <person name="Gainer-Dewar J."/>
            <person name="Goldberg J."/>
            <person name="Griggs A."/>
            <person name="Gujja S."/>
            <person name="Hansen M."/>
            <person name="Howarth C."/>
            <person name="Imamovic A."/>
            <person name="Ireland A."/>
            <person name="Larimer J."/>
            <person name="McCowan C."/>
            <person name="Murphy C."/>
            <person name="Pearson M."/>
            <person name="Poon T.W."/>
            <person name="Priest M."/>
            <person name="Roberts A."/>
            <person name="Saif S."/>
            <person name="Shea T."/>
            <person name="Sykes S."/>
            <person name="Wortman J."/>
            <person name="Nusbaum C."/>
            <person name="Birren B."/>
        </authorList>
    </citation>
    <scope>NUCLEOTIDE SEQUENCE [LARGE SCALE GENOMIC DNA]</scope>
    <source>
        <strain evidence="2">CHvinca01</strain>
    </source>
</reference>
<dbReference type="AlphaFoldDB" id="W2FR40"/>
<reference evidence="1" key="2">
    <citation type="submission" date="2013-11" db="EMBL/GenBank/DDBJ databases">
        <title>The Genome Sequence of Phytophthora parasitica CJ02B3.</title>
        <authorList>
            <consortium name="The Broad Institute Genomics Platform"/>
            <person name="Russ C."/>
            <person name="Tyler B."/>
            <person name="Panabieres F."/>
            <person name="Shan W."/>
            <person name="Tripathy S."/>
            <person name="Grunwald N."/>
            <person name="Machado M."/>
            <person name="Johnson C.S."/>
            <person name="Arredondo F."/>
            <person name="Hong C."/>
            <person name="Coffey M."/>
            <person name="Young S.K."/>
            <person name="Zeng Q."/>
            <person name="Gargeya S."/>
            <person name="Fitzgerald M."/>
            <person name="Abouelleil A."/>
            <person name="Alvarado L."/>
            <person name="Chapman S.B."/>
            <person name="Gainer-Dewar J."/>
            <person name="Goldberg J."/>
            <person name="Griggs A."/>
            <person name="Gujja S."/>
            <person name="Hansen M."/>
            <person name="Howarth C."/>
            <person name="Imamovic A."/>
            <person name="Ireland A."/>
            <person name="Larimer J."/>
            <person name="McCowan C."/>
            <person name="Murphy C."/>
            <person name="Pearson M."/>
            <person name="Poon T.W."/>
            <person name="Priest M."/>
            <person name="Roberts A."/>
            <person name="Saif S."/>
            <person name="Shea T."/>
            <person name="Sykes S."/>
            <person name="Wortman J."/>
            <person name="Nusbaum C."/>
            <person name="Birren B."/>
        </authorList>
    </citation>
    <scope>NUCLEOTIDE SEQUENCE [LARGE SCALE GENOMIC DNA]</scope>
    <source>
        <strain evidence="1">CJ02B3</strain>
    </source>
</reference>
<evidence type="ECO:0000313" key="1">
    <source>
        <dbReference type="EMBL" id="ETK73242.1"/>
    </source>
</evidence>